<evidence type="ECO:0000313" key="2">
    <source>
        <dbReference type="EMBL" id="NHF57800.1"/>
    </source>
</evidence>
<keyword evidence="2" id="KW-0808">Transferase</keyword>
<feature type="domain" description="Methyltransferase type 11" evidence="1">
    <location>
        <begin position="48"/>
        <end position="142"/>
    </location>
</feature>
<dbReference type="InterPro" id="IPR013216">
    <property type="entry name" value="Methyltransf_11"/>
</dbReference>
<organism evidence="2 3">
    <name type="scientific">Pelagihabitans pacificus</name>
    <dbReference type="NCBI Taxonomy" id="2696054"/>
    <lineage>
        <taxon>Bacteria</taxon>
        <taxon>Pseudomonadati</taxon>
        <taxon>Bacteroidota</taxon>
        <taxon>Flavobacteriia</taxon>
        <taxon>Flavobacteriales</taxon>
        <taxon>Flavobacteriaceae</taxon>
        <taxon>Pelagihabitans</taxon>
    </lineage>
</organism>
<accession>A0A967AQR7</accession>
<reference evidence="2" key="2">
    <citation type="submission" date="2020-03" db="EMBL/GenBank/DDBJ databases">
        <title>Flavobacteriaceae bacterium strain TP-CH-4, a member of the family Flavobacteriaceae isolated from a deep-sea seamount.</title>
        <authorList>
            <person name="Zhang D.-C."/>
        </authorList>
    </citation>
    <scope>NUCLEOTIDE SEQUENCE</scope>
    <source>
        <strain evidence="2">TP-CH-4</strain>
    </source>
</reference>
<dbReference type="GO" id="GO:0032259">
    <property type="term" value="P:methylation"/>
    <property type="evidence" value="ECO:0007669"/>
    <property type="project" value="UniProtKB-KW"/>
</dbReference>
<dbReference type="RefSeq" id="WP_152572332.1">
    <property type="nucleotide sequence ID" value="NZ_VIKU02000001.1"/>
</dbReference>
<keyword evidence="3" id="KW-1185">Reference proteome</keyword>
<dbReference type="Proteomes" id="UP000707206">
    <property type="component" value="Unassembled WGS sequence"/>
</dbReference>
<protein>
    <submittedName>
        <fullName evidence="2">Class I SAM-dependent methyltransferase</fullName>
    </submittedName>
</protein>
<sequence length="237" mass="27077">MSKEKILAAYETLAVQYNALIDHKPHNAYYDRPNTLELIPAVKDQKILDAACGPGKYAEILLAEGAEVTGFDISPRMVALAKTRNRDQGSFFVHDMAQPLGMFENARFDTVICALAMHYIEDWNGPLQEFHRVLKPGGALVLSIEHPFFEYTYFQSERYFEIEPVKAVWKGFGSPVEVSSYRRPLEACLMPLINNGFNLDRIVEPKPVPEFEKFDPKHFKELNEFPAFMCLRAVRKG</sequence>
<dbReference type="Pfam" id="PF08241">
    <property type="entry name" value="Methyltransf_11"/>
    <property type="match status" value="1"/>
</dbReference>
<keyword evidence="2" id="KW-0489">Methyltransferase</keyword>
<evidence type="ECO:0000313" key="3">
    <source>
        <dbReference type="Proteomes" id="UP000707206"/>
    </source>
</evidence>
<dbReference type="Gene3D" id="3.40.50.150">
    <property type="entry name" value="Vaccinia Virus protein VP39"/>
    <property type="match status" value="1"/>
</dbReference>
<dbReference type="InterPro" id="IPR029063">
    <property type="entry name" value="SAM-dependent_MTases_sf"/>
</dbReference>
<reference evidence="2" key="1">
    <citation type="submission" date="2019-07" db="EMBL/GenBank/DDBJ databases">
        <authorList>
            <person name="De-Chao Zhang Q."/>
        </authorList>
    </citation>
    <scope>NUCLEOTIDE SEQUENCE</scope>
    <source>
        <strain evidence="2">TP-CH-4</strain>
    </source>
</reference>
<dbReference type="PANTHER" id="PTHR43861">
    <property type="entry name" value="TRANS-ACONITATE 2-METHYLTRANSFERASE-RELATED"/>
    <property type="match status" value="1"/>
</dbReference>
<evidence type="ECO:0000259" key="1">
    <source>
        <dbReference type="Pfam" id="PF08241"/>
    </source>
</evidence>
<name>A0A967AQR7_9FLAO</name>
<gene>
    <name evidence="2" type="ORF">FK220_000505</name>
</gene>
<dbReference type="GO" id="GO:0008757">
    <property type="term" value="F:S-adenosylmethionine-dependent methyltransferase activity"/>
    <property type="evidence" value="ECO:0007669"/>
    <property type="project" value="InterPro"/>
</dbReference>
<comment type="caution">
    <text evidence="2">The sequence shown here is derived from an EMBL/GenBank/DDBJ whole genome shotgun (WGS) entry which is preliminary data.</text>
</comment>
<dbReference type="EMBL" id="VIKU02000001">
    <property type="protein sequence ID" value="NHF57800.1"/>
    <property type="molecule type" value="Genomic_DNA"/>
</dbReference>
<dbReference type="CDD" id="cd02440">
    <property type="entry name" value="AdoMet_MTases"/>
    <property type="match status" value="1"/>
</dbReference>
<dbReference type="AlphaFoldDB" id="A0A967AQR7"/>
<dbReference type="SUPFAM" id="SSF53335">
    <property type="entry name" value="S-adenosyl-L-methionine-dependent methyltransferases"/>
    <property type="match status" value="1"/>
</dbReference>
<proteinExistence type="predicted"/>